<name>A0A540KK89_MALBA</name>
<evidence type="ECO:0000313" key="3">
    <source>
        <dbReference type="Proteomes" id="UP000315295"/>
    </source>
</evidence>
<proteinExistence type="predicted"/>
<sequence>MHYTTNTHTRSPHTQYTNTRLHIQHTHTHTCTTHTHTTQTPHNPHTHPAQNTHGPKGLTTKRGWARQGRPKGLGFGGSPDPMGEKTGNSAGNPHPLQTAITLSIIDEIK</sequence>
<dbReference type="EMBL" id="VIEB01001166">
    <property type="protein sequence ID" value="TQD74610.1"/>
    <property type="molecule type" value="Genomic_DNA"/>
</dbReference>
<organism evidence="2 3">
    <name type="scientific">Malus baccata</name>
    <name type="common">Siberian crab apple</name>
    <name type="synonym">Pyrus baccata</name>
    <dbReference type="NCBI Taxonomy" id="106549"/>
    <lineage>
        <taxon>Eukaryota</taxon>
        <taxon>Viridiplantae</taxon>
        <taxon>Streptophyta</taxon>
        <taxon>Embryophyta</taxon>
        <taxon>Tracheophyta</taxon>
        <taxon>Spermatophyta</taxon>
        <taxon>Magnoliopsida</taxon>
        <taxon>eudicotyledons</taxon>
        <taxon>Gunneridae</taxon>
        <taxon>Pentapetalae</taxon>
        <taxon>rosids</taxon>
        <taxon>fabids</taxon>
        <taxon>Rosales</taxon>
        <taxon>Rosaceae</taxon>
        <taxon>Amygdaloideae</taxon>
        <taxon>Maleae</taxon>
        <taxon>Malus</taxon>
    </lineage>
</organism>
<protein>
    <submittedName>
        <fullName evidence="2">Uncharacterized protein</fullName>
    </submittedName>
</protein>
<reference evidence="2 3" key="1">
    <citation type="journal article" date="2019" name="G3 (Bethesda)">
        <title>Sequencing of a Wild Apple (Malus baccata) Genome Unravels the Differences Between Cultivated and Wild Apple Species Regarding Disease Resistance and Cold Tolerance.</title>
        <authorList>
            <person name="Chen X."/>
        </authorList>
    </citation>
    <scope>NUCLEOTIDE SEQUENCE [LARGE SCALE GENOMIC DNA]</scope>
    <source>
        <strain evidence="3">cv. Shandingzi</strain>
        <tissue evidence="2">Leaves</tissue>
    </source>
</reference>
<dbReference type="AlphaFoldDB" id="A0A540KK89"/>
<accession>A0A540KK89</accession>
<evidence type="ECO:0000256" key="1">
    <source>
        <dbReference type="SAM" id="MobiDB-lite"/>
    </source>
</evidence>
<feature type="compositionally biased region" description="Low complexity" evidence="1">
    <location>
        <begin position="32"/>
        <end position="53"/>
    </location>
</feature>
<feature type="region of interest" description="Disordered" evidence="1">
    <location>
        <begin position="32"/>
        <end position="100"/>
    </location>
</feature>
<evidence type="ECO:0000313" key="2">
    <source>
        <dbReference type="EMBL" id="TQD74610.1"/>
    </source>
</evidence>
<keyword evidence="3" id="KW-1185">Reference proteome</keyword>
<gene>
    <name evidence="2" type="ORF">C1H46_039862</name>
</gene>
<dbReference type="Proteomes" id="UP000315295">
    <property type="component" value="Unassembled WGS sequence"/>
</dbReference>
<comment type="caution">
    <text evidence="2">The sequence shown here is derived from an EMBL/GenBank/DDBJ whole genome shotgun (WGS) entry which is preliminary data.</text>
</comment>